<keyword evidence="5" id="KW-0804">Transcription</keyword>
<dbReference type="InterPro" id="IPR044822">
    <property type="entry name" value="Myb_DNA-bind_4"/>
</dbReference>
<feature type="region of interest" description="Disordered" evidence="7">
    <location>
        <begin position="247"/>
        <end position="277"/>
    </location>
</feature>
<evidence type="ECO:0000259" key="8">
    <source>
        <dbReference type="PROSITE" id="PS50090"/>
    </source>
</evidence>
<dbReference type="SMART" id="SM00717">
    <property type="entry name" value="SANT"/>
    <property type="match status" value="2"/>
</dbReference>
<dbReference type="CDD" id="cd12203">
    <property type="entry name" value="GT1"/>
    <property type="match status" value="2"/>
</dbReference>
<feature type="domain" description="Myb-like" evidence="8">
    <location>
        <begin position="119"/>
        <end position="184"/>
    </location>
</feature>
<evidence type="ECO:0000256" key="4">
    <source>
        <dbReference type="ARBA" id="ARBA00023125"/>
    </source>
</evidence>
<dbReference type="AlphaFoldDB" id="A0A9Q0TTG9"/>
<feature type="compositionally biased region" description="Low complexity" evidence="7">
    <location>
        <begin position="259"/>
        <end position="275"/>
    </location>
</feature>
<keyword evidence="10" id="KW-1185">Reference proteome</keyword>
<reference evidence="9" key="1">
    <citation type="submission" date="2022-11" db="EMBL/GenBank/DDBJ databases">
        <authorList>
            <person name="Hyden B.L."/>
            <person name="Feng K."/>
            <person name="Yates T."/>
            <person name="Jawdy S."/>
            <person name="Smart L.B."/>
            <person name="Muchero W."/>
        </authorList>
    </citation>
    <scope>NUCLEOTIDE SEQUENCE</scope>
    <source>
        <tissue evidence="9">Shoot tip</tissue>
    </source>
</reference>
<evidence type="ECO:0000256" key="2">
    <source>
        <dbReference type="ARBA" id="ARBA00022737"/>
    </source>
</evidence>
<feature type="domain" description="Myb-like" evidence="8">
    <location>
        <begin position="435"/>
        <end position="492"/>
    </location>
</feature>
<dbReference type="FunFam" id="1.10.10.60:FF:000342">
    <property type="entry name" value="trihelix transcription factor PTL-like"/>
    <property type="match status" value="1"/>
</dbReference>
<dbReference type="Proteomes" id="UP001151532">
    <property type="component" value="Chromosome 10"/>
</dbReference>
<comment type="subcellular location">
    <subcellularLocation>
        <location evidence="1">Nucleus</location>
    </subcellularLocation>
</comment>
<dbReference type="FunFam" id="1.10.10.60:FF:000061">
    <property type="entry name" value="Trihelix transcription factor GT-2"/>
    <property type="match status" value="1"/>
</dbReference>
<evidence type="ECO:0000256" key="6">
    <source>
        <dbReference type="ARBA" id="ARBA00023242"/>
    </source>
</evidence>
<dbReference type="PANTHER" id="PTHR21654:SF63">
    <property type="entry name" value="MYB-LIKE DOMAIN-CONTAINING PROTEIN"/>
    <property type="match status" value="1"/>
</dbReference>
<dbReference type="Pfam" id="PF13837">
    <property type="entry name" value="Myb_DNA-bind_4"/>
    <property type="match status" value="2"/>
</dbReference>
<dbReference type="EMBL" id="JAPFFK010000014">
    <property type="protein sequence ID" value="KAJ6717542.1"/>
    <property type="molecule type" value="Genomic_DNA"/>
</dbReference>
<keyword evidence="2" id="KW-0677">Repeat</keyword>
<evidence type="ECO:0000256" key="5">
    <source>
        <dbReference type="ARBA" id="ARBA00023163"/>
    </source>
</evidence>
<dbReference type="GO" id="GO:0005634">
    <property type="term" value="C:nucleus"/>
    <property type="evidence" value="ECO:0007669"/>
    <property type="project" value="UniProtKB-SubCell"/>
</dbReference>
<dbReference type="OrthoDB" id="1919525at2759"/>
<evidence type="ECO:0000256" key="3">
    <source>
        <dbReference type="ARBA" id="ARBA00023015"/>
    </source>
</evidence>
<evidence type="ECO:0000313" key="10">
    <source>
        <dbReference type="Proteomes" id="UP001151532"/>
    </source>
</evidence>
<evidence type="ECO:0000256" key="7">
    <source>
        <dbReference type="SAM" id="MobiDB-lite"/>
    </source>
</evidence>
<organism evidence="9 10">
    <name type="scientific">Salix purpurea</name>
    <name type="common">Purple osier willow</name>
    <dbReference type="NCBI Taxonomy" id="77065"/>
    <lineage>
        <taxon>Eukaryota</taxon>
        <taxon>Viridiplantae</taxon>
        <taxon>Streptophyta</taxon>
        <taxon>Embryophyta</taxon>
        <taxon>Tracheophyta</taxon>
        <taxon>Spermatophyta</taxon>
        <taxon>Magnoliopsida</taxon>
        <taxon>eudicotyledons</taxon>
        <taxon>Gunneridae</taxon>
        <taxon>Pentapetalae</taxon>
        <taxon>rosids</taxon>
        <taxon>fabids</taxon>
        <taxon>Malpighiales</taxon>
        <taxon>Salicaceae</taxon>
        <taxon>Saliceae</taxon>
        <taxon>Salix</taxon>
    </lineage>
</organism>
<protein>
    <submittedName>
        <fullName evidence="9">TRIHELIX TRANSCRIPTION FACTOR PTL-LIKE</fullName>
    </submittedName>
</protein>
<keyword evidence="3" id="KW-0805">Transcription regulation</keyword>
<accession>A0A9Q0TTG9</accession>
<reference evidence="9" key="2">
    <citation type="journal article" date="2023" name="Int. J. Mol. Sci.">
        <title>De Novo Assembly and Annotation of 11 Diverse Shrub Willow (Salix) Genomes Reveals Novel Gene Organization in Sex-Linked Regions.</title>
        <authorList>
            <person name="Hyden B."/>
            <person name="Feng K."/>
            <person name="Yates T.B."/>
            <person name="Jawdy S."/>
            <person name="Cereghino C."/>
            <person name="Smart L.B."/>
            <person name="Muchero W."/>
        </authorList>
    </citation>
    <scope>NUCLEOTIDE SEQUENCE</scope>
    <source>
        <tissue evidence="9">Shoot tip</tissue>
    </source>
</reference>
<comment type="caution">
    <text evidence="9">The sequence shown here is derived from an EMBL/GenBank/DDBJ whole genome shotgun (WGS) entry which is preliminary data.</text>
</comment>
<evidence type="ECO:0000256" key="1">
    <source>
        <dbReference type="ARBA" id="ARBA00004123"/>
    </source>
</evidence>
<dbReference type="InterPro" id="IPR001005">
    <property type="entry name" value="SANT/Myb"/>
</dbReference>
<keyword evidence="4" id="KW-0238">DNA-binding</keyword>
<dbReference type="PROSITE" id="PS50090">
    <property type="entry name" value="MYB_LIKE"/>
    <property type="match status" value="2"/>
</dbReference>
<dbReference type="GO" id="GO:0003677">
    <property type="term" value="F:DNA binding"/>
    <property type="evidence" value="ECO:0007669"/>
    <property type="project" value="UniProtKB-KW"/>
</dbReference>
<dbReference type="PANTHER" id="PTHR21654">
    <property type="entry name" value="FI21293P1"/>
    <property type="match status" value="1"/>
</dbReference>
<dbReference type="Gene3D" id="1.10.10.60">
    <property type="entry name" value="Homeodomain-like"/>
    <property type="match status" value="2"/>
</dbReference>
<keyword evidence="6" id="KW-0539">Nucleus</keyword>
<proteinExistence type="predicted"/>
<gene>
    <name evidence="9" type="ORF">OIU79_005673</name>
</gene>
<sequence length="581" mass="67319">MSEHHHQYGLPDLRRQQVPGRAHFQGTQQGNEPFFAQSRNLMPQTHNFEPIMVGHEAMLPSGLVKLGGRHHNHYCTNVTNVNTNNTITSATTGTSSSAGVCTLYGVEMENATAAGWIGNDGGNNSRWPRQETLTLLEIRSMLDSRFKEANQKGPLWDEVSRIMAEEHGYQRSGKKCREKFENLYKYYKKTKEGKAGRQDGKHYRFFRQLEALYGELPGNQASASEPHFANNTLLYQTPLTSNINQESQETFQENKHSESLSFSNTSEFETSSSENNGDDLSAIAYNMMNRSTEKQKGVDESQSLAGPKKSWKAKVEDVVESQMRKLMEKQDAWMEKMLKTIEDREYERMCREEEWTKQELARFDREHEFWAKERAWIESRDTALMAALKKHAEKGPELSSSDEQIAVANQRHRSNQDSTMSAKKIQKDKFSNIIWTEPEILSFIQLRTSMESRFQESGYLNEGLWEEIAEEMASLGYDRRVEECKEKWESMNIYFNMTTESNKNRKEDLRTSNYFQLLESYNGMNSSPSNSYLGSQVNDNSCFQVQINEGDPQQQQQQHLWNTNKFDLKLSKEKNQQDWRK</sequence>
<dbReference type="GO" id="GO:0006355">
    <property type="term" value="P:regulation of DNA-templated transcription"/>
    <property type="evidence" value="ECO:0007669"/>
    <property type="project" value="UniProtKB-ARBA"/>
</dbReference>
<evidence type="ECO:0000313" key="9">
    <source>
        <dbReference type="EMBL" id="KAJ6717542.1"/>
    </source>
</evidence>
<name>A0A9Q0TTG9_SALPP</name>